<feature type="compositionally biased region" description="Low complexity" evidence="1">
    <location>
        <begin position="244"/>
        <end position="257"/>
    </location>
</feature>
<dbReference type="STRING" id="1081109.A0A166VAB7"/>
<comment type="caution">
    <text evidence="2">The sequence shown here is derived from an EMBL/GenBank/DDBJ whole genome shotgun (WGS) entry which is preliminary data.</text>
</comment>
<organism evidence="2 3">
    <name type="scientific">Moelleriella libera RCEF 2490</name>
    <dbReference type="NCBI Taxonomy" id="1081109"/>
    <lineage>
        <taxon>Eukaryota</taxon>
        <taxon>Fungi</taxon>
        <taxon>Dikarya</taxon>
        <taxon>Ascomycota</taxon>
        <taxon>Pezizomycotina</taxon>
        <taxon>Sordariomycetes</taxon>
        <taxon>Hypocreomycetidae</taxon>
        <taxon>Hypocreales</taxon>
        <taxon>Clavicipitaceae</taxon>
        <taxon>Moelleriella</taxon>
    </lineage>
</organism>
<protein>
    <recommendedName>
        <fullName evidence="4">RING finger domain-containing protein</fullName>
    </recommendedName>
</protein>
<accession>A0A166VAB7</accession>
<feature type="compositionally biased region" description="Basic residues" evidence="1">
    <location>
        <begin position="362"/>
        <end position="371"/>
    </location>
</feature>
<feature type="region of interest" description="Disordered" evidence="1">
    <location>
        <begin position="492"/>
        <end position="581"/>
    </location>
</feature>
<feature type="region of interest" description="Disordered" evidence="1">
    <location>
        <begin position="294"/>
        <end position="422"/>
    </location>
</feature>
<feature type="compositionally biased region" description="Basic and acidic residues" evidence="1">
    <location>
        <begin position="646"/>
        <end position="656"/>
    </location>
</feature>
<feature type="region of interest" description="Disordered" evidence="1">
    <location>
        <begin position="630"/>
        <end position="674"/>
    </location>
</feature>
<dbReference type="OrthoDB" id="5408998at2759"/>
<dbReference type="Proteomes" id="UP000078544">
    <property type="component" value="Unassembled WGS sequence"/>
</dbReference>
<feature type="compositionally biased region" description="Basic and acidic residues" evidence="1">
    <location>
        <begin position="352"/>
        <end position="361"/>
    </location>
</feature>
<keyword evidence="3" id="KW-1185">Reference proteome</keyword>
<feature type="compositionally biased region" description="Basic residues" evidence="1">
    <location>
        <begin position="497"/>
        <end position="529"/>
    </location>
</feature>
<dbReference type="AlphaFoldDB" id="A0A166VAB7"/>
<feature type="region of interest" description="Disordered" evidence="1">
    <location>
        <begin position="1"/>
        <end position="101"/>
    </location>
</feature>
<evidence type="ECO:0008006" key="4">
    <source>
        <dbReference type="Google" id="ProtNLM"/>
    </source>
</evidence>
<feature type="compositionally biased region" description="Low complexity" evidence="1">
    <location>
        <begin position="549"/>
        <end position="558"/>
    </location>
</feature>
<feature type="compositionally biased region" description="Low complexity" evidence="1">
    <location>
        <begin position="311"/>
        <end position="324"/>
    </location>
</feature>
<sequence length="738" mass="80542">MIRDSDNLRVQGDEVPPPPYSETDIYSNSGGGPRSPDPFHASQDDAASRVSSSSTGGDILTPPETPRTSSNAQFPLQEPPTAGAAQYFETRPPPASAATSPRDSLVVNIKVEQTSLPDDFPYRDCWAARDVNAQDWATFVNFLLPDHTTRGNEAVIERKLREEGQSDSGVSVGLRSQAEAQLGHVRDGQGNSTRSRRMVETTVQQWNDGFFSPRAIRVKLEPEANLNMPGGFPSHIDDADARQRQQGAREQQPRAPATLGRLIMDRNGIRFGDSIVLDSKGIKIKGLVMDRDGISISRNTGPAESPDDTRSGPSSGAGSHHPSQGPSPHPGRPSWPFGGEAPSGWPWSQRGRSPDGHDRPRSRSHHTRRSWHQTQARGSEERGRRGEAHRDERHQRASSVSSESSVSSSSSESSMGSLPDYDDVKDHQLPLYAARLQDWTSNPHQIRTRADVEALQRELRAAEAAPAQTSSTPASPNLDRTALKAQIRALRSECRSMKKAQRRARKAEKRQRRLRRRLGKEQRRQRHQTQRGPRNENQRGCRGAPAGLHAPFGVHAPVPAVPHHHTAPPLAPPQSSPTIPPFSWRPRVNVPFSPGSGSGRCSFAYSGPVCVGTTFRNDIRPWRGFGFGFGGGGGSGDPRDAPGAWPEDKARAREEATGAPPPPVPAPGAASAAKYKTAEQIEQQLEHVTAQMAGARVAQERTGLEKATRALTDTMNKLRMEADEAYARELASHEAGYQ</sequence>
<feature type="compositionally biased region" description="Low complexity" evidence="1">
    <location>
        <begin position="398"/>
        <end position="414"/>
    </location>
</feature>
<feature type="compositionally biased region" description="Pro residues" evidence="1">
    <location>
        <begin position="569"/>
        <end position="580"/>
    </location>
</feature>
<proteinExistence type="predicted"/>
<name>A0A166VAB7_9HYPO</name>
<evidence type="ECO:0000313" key="2">
    <source>
        <dbReference type="EMBL" id="OAA33444.1"/>
    </source>
</evidence>
<feature type="region of interest" description="Disordered" evidence="1">
    <location>
        <begin position="226"/>
        <end position="258"/>
    </location>
</feature>
<evidence type="ECO:0000313" key="3">
    <source>
        <dbReference type="Proteomes" id="UP000078544"/>
    </source>
</evidence>
<evidence type="ECO:0000256" key="1">
    <source>
        <dbReference type="SAM" id="MobiDB-lite"/>
    </source>
</evidence>
<feature type="compositionally biased region" description="Basic and acidic residues" evidence="1">
    <location>
        <begin position="378"/>
        <end position="395"/>
    </location>
</feature>
<reference evidence="2 3" key="1">
    <citation type="journal article" date="2016" name="Genome Biol. Evol.">
        <title>Divergent and convergent evolution of fungal pathogenicity.</title>
        <authorList>
            <person name="Shang Y."/>
            <person name="Xiao G."/>
            <person name="Zheng P."/>
            <person name="Cen K."/>
            <person name="Zhan S."/>
            <person name="Wang C."/>
        </authorList>
    </citation>
    <scope>NUCLEOTIDE SEQUENCE [LARGE SCALE GENOMIC DNA]</scope>
    <source>
        <strain evidence="2 3">RCEF 2490</strain>
    </source>
</reference>
<gene>
    <name evidence="2" type="ORF">AAL_00909</name>
</gene>
<dbReference type="EMBL" id="AZGY01000001">
    <property type="protein sequence ID" value="OAA33444.1"/>
    <property type="molecule type" value="Genomic_DNA"/>
</dbReference>